<reference evidence="3" key="1">
    <citation type="submission" date="2017-02" db="UniProtKB">
        <authorList>
            <consortium name="WormBaseParasite"/>
        </authorList>
    </citation>
    <scope>IDENTIFICATION</scope>
</reference>
<sequence>MAVGMWLLQTTTDFLPLPKSRAANTSTNGMGQFLTTNSGLDTESGGSSSFPPVGYIGGIPNSATASILGQSGMSESVTVHCFSFVRALSSLHLEVVNSLLIKVLIVWMEISQAMHWKIGVSF</sequence>
<accession>A0A0R3T8Q6</accession>
<dbReference type="AlphaFoldDB" id="A0A0R3T8Q6"/>
<evidence type="ECO:0000313" key="2">
    <source>
        <dbReference type="Proteomes" id="UP000278807"/>
    </source>
</evidence>
<reference evidence="1 2" key="2">
    <citation type="submission" date="2018-11" db="EMBL/GenBank/DDBJ databases">
        <authorList>
            <consortium name="Pathogen Informatics"/>
        </authorList>
    </citation>
    <scope>NUCLEOTIDE SEQUENCE [LARGE SCALE GENOMIC DNA]</scope>
</reference>
<organism evidence="3">
    <name type="scientific">Rodentolepis nana</name>
    <name type="common">Dwarf tapeworm</name>
    <name type="synonym">Hymenolepis nana</name>
    <dbReference type="NCBI Taxonomy" id="102285"/>
    <lineage>
        <taxon>Eukaryota</taxon>
        <taxon>Metazoa</taxon>
        <taxon>Spiralia</taxon>
        <taxon>Lophotrochozoa</taxon>
        <taxon>Platyhelminthes</taxon>
        <taxon>Cestoda</taxon>
        <taxon>Eucestoda</taxon>
        <taxon>Cyclophyllidea</taxon>
        <taxon>Hymenolepididae</taxon>
        <taxon>Rodentolepis</taxon>
    </lineage>
</organism>
<keyword evidence="2" id="KW-1185">Reference proteome</keyword>
<dbReference type="WBParaSite" id="HNAJ_0000344401-mRNA-1">
    <property type="protein sequence ID" value="HNAJ_0000344401-mRNA-1"/>
    <property type="gene ID" value="HNAJ_0000344401"/>
</dbReference>
<name>A0A0R3T8Q6_RODNA</name>
<dbReference type="EMBL" id="UZAE01002014">
    <property type="protein sequence ID" value="VDN99302.1"/>
    <property type="molecule type" value="Genomic_DNA"/>
</dbReference>
<evidence type="ECO:0000313" key="3">
    <source>
        <dbReference type="WBParaSite" id="HNAJ_0000344401-mRNA-1"/>
    </source>
</evidence>
<gene>
    <name evidence="1" type="ORF">HNAJ_LOCUS3443</name>
</gene>
<proteinExistence type="predicted"/>
<protein>
    <submittedName>
        <fullName evidence="3">Ovule protein</fullName>
    </submittedName>
</protein>
<evidence type="ECO:0000313" key="1">
    <source>
        <dbReference type="EMBL" id="VDN99302.1"/>
    </source>
</evidence>
<dbReference type="Proteomes" id="UP000278807">
    <property type="component" value="Unassembled WGS sequence"/>
</dbReference>
<dbReference type="OrthoDB" id="382863at2759"/>